<feature type="signal peptide" evidence="1">
    <location>
        <begin position="1"/>
        <end position="20"/>
    </location>
</feature>
<reference evidence="3" key="1">
    <citation type="journal article" date="2019" name="Int. J. Syst. Evol. Microbiol.">
        <title>The Global Catalogue of Microorganisms (GCM) 10K type strain sequencing project: providing services to taxonomists for standard genome sequencing and annotation.</title>
        <authorList>
            <consortium name="The Broad Institute Genomics Platform"/>
            <consortium name="The Broad Institute Genome Sequencing Center for Infectious Disease"/>
            <person name="Wu L."/>
            <person name="Ma J."/>
        </authorList>
    </citation>
    <scope>NUCLEOTIDE SEQUENCE [LARGE SCALE GENOMIC DNA]</scope>
    <source>
        <strain evidence="3">KCTC 42911</strain>
    </source>
</reference>
<evidence type="ECO:0000313" key="2">
    <source>
        <dbReference type="EMBL" id="MFC3616713.1"/>
    </source>
</evidence>
<dbReference type="EMBL" id="JBHRXI010000049">
    <property type="protein sequence ID" value="MFC3616713.1"/>
    <property type="molecule type" value="Genomic_DNA"/>
</dbReference>
<dbReference type="Proteomes" id="UP001595629">
    <property type="component" value="Unassembled WGS sequence"/>
</dbReference>
<accession>A0ABV7TND9</accession>
<proteinExistence type="predicted"/>
<name>A0ABV7TND9_9RHOB</name>
<dbReference type="RefSeq" id="WP_386738032.1">
    <property type="nucleotide sequence ID" value="NZ_JBHRXI010000049.1"/>
</dbReference>
<organism evidence="2 3">
    <name type="scientific">Lutimaribacter marinistellae</name>
    <dbReference type="NCBI Taxonomy" id="1820329"/>
    <lineage>
        <taxon>Bacteria</taxon>
        <taxon>Pseudomonadati</taxon>
        <taxon>Pseudomonadota</taxon>
        <taxon>Alphaproteobacteria</taxon>
        <taxon>Rhodobacterales</taxon>
        <taxon>Roseobacteraceae</taxon>
        <taxon>Lutimaribacter</taxon>
    </lineage>
</organism>
<gene>
    <name evidence="2" type="ORF">ACFORG_23470</name>
</gene>
<evidence type="ECO:0000256" key="1">
    <source>
        <dbReference type="SAM" id="SignalP"/>
    </source>
</evidence>
<keyword evidence="3" id="KW-1185">Reference proteome</keyword>
<protein>
    <submittedName>
        <fullName evidence="2">Uncharacterized protein</fullName>
    </submittedName>
</protein>
<evidence type="ECO:0000313" key="3">
    <source>
        <dbReference type="Proteomes" id="UP001595629"/>
    </source>
</evidence>
<sequence>MKTAIILSILGLGLAQAAFAETRYVCSFPAGRDDFIPETVQLAVDTSTWRAQVLEKFTKAKHGGAIAAKAKRRDGKSIQFNWEVEVPYTRNRTSQADYRIILNHTNMTASLRGDIPGNIDPSIARGRCRVAN</sequence>
<keyword evidence="1" id="KW-0732">Signal</keyword>
<comment type="caution">
    <text evidence="2">The sequence shown here is derived from an EMBL/GenBank/DDBJ whole genome shotgun (WGS) entry which is preliminary data.</text>
</comment>
<feature type="chain" id="PRO_5046516472" evidence="1">
    <location>
        <begin position="21"/>
        <end position="132"/>
    </location>
</feature>